<comment type="caution">
    <text evidence="4">The sequence shown here is derived from an EMBL/GenBank/DDBJ whole genome shotgun (WGS) entry which is preliminary data.</text>
</comment>
<accession>A0A8J3FVJ1</accession>
<evidence type="ECO:0000256" key="1">
    <source>
        <dbReference type="ARBA" id="ARBA00010652"/>
    </source>
</evidence>
<dbReference type="Pfam" id="PF00823">
    <property type="entry name" value="PPE"/>
    <property type="match status" value="1"/>
</dbReference>
<dbReference type="RefSeq" id="WP_189056907.1">
    <property type="nucleotide sequence ID" value="NZ_BMMK01000009.1"/>
</dbReference>
<dbReference type="AlphaFoldDB" id="A0A8J3FVJ1"/>
<protein>
    <recommendedName>
        <fullName evidence="3">PPE domain-containing protein</fullName>
    </recommendedName>
</protein>
<dbReference type="InterPro" id="IPR038332">
    <property type="entry name" value="PPE_sf"/>
</dbReference>
<feature type="region of interest" description="Disordered" evidence="2">
    <location>
        <begin position="186"/>
        <end position="353"/>
    </location>
</feature>
<dbReference type="SUPFAM" id="SSF140459">
    <property type="entry name" value="PE/PPE dimer-like"/>
    <property type="match status" value="1"/>
</dbReference>
<feature type="compositionally biased region" description="Gly residues" evidence="2">
    <location>
        <begin position="306"/>
        <end position="353"/>
    </location>
</feature>
<feature type="compositionally biased region" description="Gly residues" evidence="2">
    <location>
        <begin position="371"/>
        <end position="387"/>
    </location>
</feature>
<name>A0A8J3FVJ1_9PSEU</name>
<evidence type="ECO:0000313" key="5">
    <source>
        <dbReference type="Proteomes" id="UP000637578"/>
    </source>
</evidence>
<dbReference type="Gene3D" id="1.20.1260.20">
    <property type="entry name" value="PPE superfamily"/>
    <property type="match status" value="1"/>
</dbReference>
<gene>
    <name evidence="4" type="ORF">GCM10012275_23660</name>
</gene>
<sequence length="438" mass="44055">MGTLGLCRNWMAIPHRELYDKIHSGPGVSAGTPVQDGYADVCRGLYETDQELQASLNRMVEGYEGAAAEQAHASIQTLKQWAQDASEGTMRAVIGVMGQTQSYARAKNEMPEPKEVTAPEDSFKGIKNFFGISTDRQEQEQAANEAHQKAALVMSQYNTSSSDAVSGMPEYTPAPTVAVDVAPAGTQQSSVDGWGGRDSSANNNVYSGGGGTQGHQPVRETPWTNPGGSGTGSPNQPNPGTGGSWTGVHKPPATVDPQWVAPSTGGNPPPVQVHPPYAGGGNPPLSGGSNPHVYGPWGVNTAPYGGAPGTGGNGPGGAGGRGPGGLGGRGVPGGFGPGAGGGPGAPGAAGGVGQGGGMGRGGAFGMGEPVAGGRGGGAMGAGAGRAGMGQSFMQPAASSARGDEDKEHQRKYVIDEDAIFDDDRLVAPPVIGEQPPQR</sequence>
<organism evidence="4 5">
    <name type="scientific">Longimycelium tulufanense</name>
    <dbReference type="NCBI Taxonomy" id="907463"/>
    <lineage>
        <taxon>Bacteria</taxon>
        <taxon>Bacillati</taxon>
        <taxon>Actinomycetota</taxon>
        <taxon>Actinomycetes</taxon>
        <taxon>Pseudonocardiales</taxon>
        <taxon>Pseudonocardiaceae</taxon>
        <taxon>Longimycelium</taxon>
    </lineage>
</organism>
<dbReference type="InterPro" id="IPR000030">
    <property type="entry name" value="PPE_dom"/>
</dbReference>
<comment type="similarity">
    <text evidence="1">Belongs to the mycobacterial PPE family.</text>
</comment>
<evidence type="ECO:0000259" key="3">
    <source>
        <dbReference type="Pfam" id="PF00823"/>
    </source>
</evidence>
<feature type="compositionally biased region" description="Polar residues" evidence="2">
    <location>
        <begin position="222"/>
        <end position="239"/>
    </location>
</feature>
<dbReference type="EMBL" id="BMMK01000009">
    <property type="protein sequence ID" value="GGM51999.1"/>
    <property type="molecule type" value="Genomic_DNA"/>
</dbReference>
<evidence type="ECO:0000313" key="4">
    <source>
        <dbReference type="EMBL" id="GGM51999.1"/>
    </source>
</evidence>
<evidence type="ECO:0000256" key="2">
    <source>
        <dbReference type="SAM" id="MobiDB-lite"/>
    </source>
</evidence>
<reference evidence="4" key="2">
    <citation type="submission" date="2020-09" db="EMBL/GenBank/DDBJ databases">
        <authorList>
            <person name="Sun Q."/>
            <person name="Zhou Y."/>
        </authorList>
    </citation>
    <scope>NUCLEOTIDE SEQUENCE</scope>
    <source>
        <strain evidence="4">CGMCC 4.5737</strain>
    </source>
</reference>
<dbReference type="Proteomes" id="UP000637578">
    <property type="component" value="Unassembled WGS sequence"/>
</dbReference>
<proteinExistence type="inferred from homology"/>
<keyword evidence="5" id="KW-1185">Reference proteome</keyword>
<feature type="region of interest" description="Disordered" evidence="2">
    <location>
        <begin position="371"/>
        <end position="416"/>
    </location>
</feature>
<feature type="domain" description="PPE" evidence="3">
    <location>
        <begin position="10"/>
        <end position="167"/>
    </location>
</feature>
<feature type="compositionally biased region" description="Basic and acidic residues" evidence="2">
    <location>
        <begin position="401"/>
        <end position="414"/>
    </location>
</feature>
<reference evidence="4" key="1">
    <citation type="journal article" date="2014" name="Int. J. Syst. Evol. Microbiol.">
        <title>Complete genome sequence of Corynebacterium casei LMG S-19264T (=DSM 44701T), isolated from a smear-ripened cheese.</title>
        <authorList>
            <consortium name="US DOE Joint Genome Institute (JGI-PGF)"/>
            <person name="Walter F."/>
            <person name="Albersmeier A."/>
            <person name="Kalinowski J."/>
            <person name="Ruckert C."/>
        </authorList>
    </citation>
    <scope>NUCLEOTIDE SEQUENCE</scope>
    <source>
        <strain evidence="4">CGMCC 4.5737</strain>
    </source>
</reference>